<dbReference type="InterPro" id="IPR039422">
    <property type="entry name" value="MarR/SlyA-like"/>
</dbReference>
<dbReference type="InterPro" id="IPR036388">
    <property type="entry name" value="WH-like_DNA-bd_sf"/>
</dbReference>
<organism evidence="2 3">
    <name type="scientific">Companilactobacillus nantensis DSM 16982</name>
    <dbReference type="NCBI Taxonomy" id="1423774"/>
    <lineage>
        <taxon>Bacteria</taxon>
        <taxon>Bacillati</taxon>
        <taxon>Bacillota</taxon>
        <taxon>Bacilli</taxon>
        <taxon>Lactobacillales</taxon>
        <taxon>Lactobacillaceae</taxon>
        <taxon>Companilactobacillus</taxon>
    </lineage>
</organism>
<feature type="domain" description="HTH marR-type" evidence="1">
    <location>
        <begin position="1"/>
        <end position="135"/>
    </location>
</feature>
<dbReference type="PANTHER" id="PTHR33164:SF43">
    <property type="entry name" value="HTH-TYPE TRANSCRIPTIONAL REPRESSOR YETL"/>
    <property type="match status" value="1"/>
</dbReference>
<dbReference type="Proteomes" id="UP000051302">
    <property type="component" value="Unassembled WGS sequence"/>
</dbReference>
<dbReference type="SUPFAM" id="SSF46785">
    <property type="entry name" value="Winged helix' DNA-binding domain"/>
    <property type="match status" value="1"/>
</dbReference>
<dbReference type="PATRIC" id="fig|1423774.3.peg.145"/>
<dbReference type="Gene3D" id="1.10.10.10">
    <property type="entry name" value="Winged helix-like DNA-binding domain superfamily/Winged helix DNA-binding domain"/>
    <property type="match status" value="1"/>
</dbReference>
<comment type="caution">
    <text evidence="2">The sequence shown here is derived from an EMBL/GenBank/DDBJ whole genome shotgun (WGS) entry which is preliminary data.</text>
</comment>
<keyword evidence="3" id="KW-1185">Reference proteome</keyword>
<name>A0A0R1WR44_9LACO</name>
<dbReference type="Pfam" id="PF01047">
    <property type="entry name" value="MarR"/>
    <property type="match status" value="1"/>
</dbReference>
<dbReference type="PRINTS" id="PR00598">
    <property type="entry name" value="HTHMARR"/>
</dbReference>
<dbReference type="GO" id="GO:0006950">
    <property type="term" value="P:response to stress"/>
    <property type="evidence" value="ECO:0007669"/>
    <property type="project" value="TreeGrafter"/>
</dbReference>
<protein>
    <recommendedName>
        <fullName evidence="1">HTH marR-type domain-containing protein</fullName>
    </recommendedName>
</protein>
<dbReference type="InterPro" id="IPR000835">
    <property type="entry name" value="HTH_MarR-typ"/>
</dbReference>
<evidence type="ECO:0000313" key="2">
    <source>
        <dbReference type="EMBL" id="KRM18660.1"/>
    </source>
</evidence>
<evidence type="ECO:0000313" key="3">
    <source>
        <dbReference type="Proteomes" id="UP000051302"/>
    </source>
</evidence>
<evidence type="ECO:0000259" key="1">
    <source>
        <dbReference type="PROSITE" id="PS50995"/>
    </source>
</evidence>
<dbReference type="RefSeq" id="WP_057890835.1">
    <property type="nucleotide sequence ID" value="NZ_AZFV01000001.1"/>
</dbReference>
<reference evidence="2 3" key="1">
    <citation type="journal article" date="2015" name="Genome Announc.">
        <title>Expanding the biotechnology potential of lactobacilli through comparative genomics of 213 strains and associated genera.</title>
        <authorList>
            <person name="Sun Z."/>
            <person name="Harris H.M."/>
            <person name="McCann A."/>
            <person name="Guo C."/>
            <person name="Argimon S."/>
            <person name="Zhang W."/>
            <person name="Yang X."/>
            <person name="Jeffery I.B."/>
            <person name="Cooney J.C."/>
            <person name="Kagawa T.F."/>
            <person name="Liu W."/>
            <person name="Song Y."/>
            <person name="Salvetti E."/>
            <person name="Wrobel A."/>
            <person name="Rasinkangas P."/>
            <person name="Parkhill J."/>
            <person name="Rea M.C."/>
            <person name="O'Sullivan O."/>
            <person name="Ritari J."/>
            <person name="Douillard F.P."/>
            <person name="Paul Ross R."/>
            <person name="Yang R."/>
            <person name="Briner A.E."/>
            <person name="Felis G.E."/>
            <person name="de Vos W.M."/>
            <person name="Barrangou R."/>
            <person name="Klaenhammer T.R."/>
            <person name="Caufield P.W."/>
            <person name="Cui Y."/>
            <person name="Zhang H."/>
            <person name="O'Toole P.W."/>
        </authorList>
    </citation>
    <scope>NUCLEOTIDE SEQUENCE [LARGE SCALE GENOMIC DNA]</scope>
    <source>
        <strain evidence="2 3">DSM 16982</strain>
    </source>
</reference>
<dbReference type="AlphaFoldDB" id="A0A0R1WR44"/>
<dbReference type="STRING" id="1423774.FD31_GL000142"/>
<proteinExistence type="predicted"/>
<dbReference type="InterPro" id="IPR036390">
    <property type="entry name" value="WH_DNA-bd_sf"/>
</dbReference>
<dbReference type="SMART" id="SM00347">
    <property type="entry name" value="HTH_MARR"/>
    <property type="match status" value="1"/>
</dbReference>
<dbReference type="GO" id="GO:0003700">
    <property type="term" value="F:DNA-binding transcription factor activity"/>
    <property type="evidence" value="ECO:0007669"/>
    <property type="project" value="InterPro"/>
</dbReference>
<accession>A0A0R1WR44</accession>
<gene>
    <name evidence="2" type="ORF">FD31_GL000142</name>
</gene>
<dbReference type="EMBL" id="AZFV01000001">
    <property type="protein sequence ID" value="KRM18660.1"/>
    <property type="molecule type" value="Genomic_DNA"/>
</dbReference>
<sequence>MNNQLKEEYLKTIFHFKKVINTEFGHNKKDVLSLTDLLIMQCIVDGKNSVTIANELGLTKAAVSQGTTSLEKKNLITRDIDPDNRRNLTLTLTKEGTHQLNATNDAFDMAFAEFVKDMGNNNLEQLLKLMRKMTSIIDE</sequence>
<dbReference type="PANTHER" id="PTHR33164">
    <property type="entry name" value="TRANSCRIPTIONAL REGULATOR, MARR FAMILY"/>
    <property type="match status" value="1"/>
</dbReference>
<dbReference type="PROSITE" id="PS50995">
    <property type="entry name" value="HTH_MARR_2"/>
    <property type="match status" value="1"/>
</dbReference>